<gene>
    <name evidence="2" type="ORF">PVAND_016259</name>
</gene>
<proteinExistence type="predicted"/>
<name>A0A9J6BF23_POLVA</name>
<dbReference type="Proteomes" id="UP001107558">
    <property type="component" value="Chromosome 4"/>
</dbReference>
<evidence type="ECO:0000256" key="1">
    <source>
        <dbReference type="SAM" id="MobiDB-lite"/>
    </source>
</evidence>
<evidence type="ECO:0000313" key="2">
    <source>
        <dbReference type="EMBL" id="KAG5668314.1"/>
    </source>
</evidence>
<feature type="compositionally biased region" description="Polar residues" evidence="1">
    <location>
        <begin position="57"/>
        <end position="105"/>
    </location>
</feature>
<accession>A0A9J6BF23</accession>
<dbReference type="AlphaFoldDB" id="A0A9J6BF23"/>
<dbReference type="EMBL" id="JADBJN010000004">
    <property type="protein sequence ID" value="KAG5668314.1"/>
    <property type="molecule type" value="Genomic_DNA"/>
</dbReference>
<evidence type="ECO:0000313" key="3">
    <source>
        <dbReference type="Proteomes" id="UP001107558"/>
    </source>
</evidence>
<reference evidence="2" key="1">
    <citation type="submission" date="2021-03" db="EMBL/GenBank/DDBJ databases">
        <title>Chromosome level genome of the anhydrobiotic midge Polypedilum vanderplanki.</title>
        <authorList>
            <person name="Yoshida Y."/>
            <person name="Kikawada T."/>
            <person name="Gusev O."/>
        </authorList>
    </citation>
    <scope>NUCLEOTIDE SEQUENCE</scope>
    <source>
        <strain evidence="2">NIAS01</strain>
        <tissue evidence="2">Whole body or cell culture</tissue>
    </source>
</reference>
<protein>
    <submittedName>
        <fullName evidence="2">Uncharacterized protein</fullName>
    </submittedName>
</protein>
<comment type="caution">
    <text evidence="2">The sequence shown here is derived from an EMBL/GenBank/DDBJ whole genome shotgun (WGS) entry which is preliminary data.</text>
</comment>
<feature type="region of interest" description="Disordered" evidence="1">
    <location>
        <begin position="46"/>
        <end position="105"/>
    </location>
</feature>
<organism evidence="2 3">
    <name type="scientific">Polypedilum vanderplanki</name>
    <name type="common">Sleeping chironomid midge</name>
    <dbReference type="NCBI Taxonomy" id="319348"/>
    <lineage>
        <taxon>Eukaryota</taxon>
        <taxon>Metazoa</taxon>
        <taxon>Ecdysozoa</taxon>
        <taxon>Arthropoda</taxon>
        <taxon>Hexapoda</taxon>
        <taxon>Insecta</taxon>
        <taxon>Pterygota</taxon>
        <taxon>Neoptera</taxon>
        <taxon>Endopterygota</taxon>
        <taxon>Diptera</taxon>
        <taxon>Nematocera</taxon>
        <taxon>Chironomoidea</taxon>
        <taxon>Chironomidae</taxon>
        <taxon>Chironominae</taxon>
        <taxon>Polypedilum</taxon>
        <taxon>Polypedilum</taxon>
    </lineage>
</organism>
<keyword evidence="3" id="KW-1185">Reference proteome</keyword>
<sequence length="105" mass="11753">MLKIAATQNITKVDLTVLDSSQEDISIISSDVPMTPQTPLTVKRTARQKQNFREVQFTPSQSSPLRKNPKKCQSLTKLNLQSSPEVTPQSTSRLSQQLDTKIQVE</sequence>